<dbReference type="Proteomes" id="UP000523007">
    <property type="component" value="Unassembled WGS sequence"/>
</dbReference>
<dbReference type="RefSeq" id="WP_184576945.1">
    <property type="nucleotide sequence ID" value="NZ_JACHJT010000001.1"/>
</dbReference>
<proteinExistence type="predicted"/>
<name>A0A7W7RFR0_9ACTN</name>
<evidence type="ECO:0000313" key="3">
    <source>
        <dbReference type="EMBL" id="MBB4931161.1"/>
    </source>
</evidence>
<keyword evidence="2" id="KW-0732">Signal</keyword>
<dbReference type="EMBL" id="JACHJT010000001">
    <property type="protein sequence ID" value="MBB4931161.1"/>
    <property type="molecule type" value="Genomic_DNA"/>
</dbReference>
<keyword evidence="4" id="KW-1185">Reference proteome</keyword>
<reference evidence="3 4" key="1">
    <citation type="submission" date="2020-08" db="EMBL/GenBank/DDBJ databases">
        <title>Sequencing the genomes of 1000 actinobacteria strains.</title>
        <authorList>
            <person name="Klenk H.-P."/>
        </authorList>
    </citation>
    <scope>NUCLEOTIDE SEQUENCE [LARGE SCALE GENOMIC DNA]</scope>
    <source>
        <strain evidence="3 4">DSM 102030</strain>
    </source>
</reference>
<dbReference type="AlphaFoldDB" id="A0A7W7RFR0"/>
<feature type="compositionally biased region" description="Polar residues" evidence="1">
    <location>
        <begin position="43"/>
        <end position="57"/>
    </location>
</feature>
<feature type="region of interest" description="Disordered" evidence="1">
    <location>
        <begin position="23"/>
        <end position="59"/>
    </location>
</feature>
<evidence type="ECO:0000256" key="1">
    <source>
        <dbReference type="SAM" id="MobiDB-lite"/>
    </source>
</evidence>
<feature type="signal peptide" evidence="2">
    <location>
        <begin position="1"/>
        <end position="20"/>
    </location>
</feature>
<feature type="chain" id="PRO_5038993108" evidence="2">
    <location>
        <begin position="21"/>
        <end position="137"/>
    </location>
</feature>
<sequence>MRGCRWRAVLLAGLSSAVLGVSGCSDDEGSEDGASPGPGSAQPDHQLTMQTGTQTTVDGMDIRPSIVSMDGDATVYVVDQESQTPDAEGNTEPDGEVLSGREGDEFEAYGYTFTFVEVNPDPVAGTVVIAVDESESD</sequence>
<comment type="caution">
    <text evidence="3">The sequence shown here is derived from an EMBL/GenBank/DDBJ whole genome shotgun (WGS) entry which is preliminary data.</text>
</comment>
<accession>A0A7W7RFR0</accession>
<dbReference type="PROSITE" id="PS51257">
    <property type="entry name" value="PROKAR_LIPOPROTEIN"/>
    <property type="match status" value="1"/>
</dbReference>
<protein>
    <submittedName>
        <fullName evidence="3">Uncharacterized protein</fullName>
    </submittedName>
</protein>
<evidence type="ECO:0000313" key="4">
    <source>
        <dbReference type="Proteomes" id="UP000523007"/>
    </source>
</evidence>
<organism evidence="3 4">
    <name type="scientific">Lipingzhangella halophila</name>
    <dbReference type="NCBI Taxonomy" id="1783352"/>
    <lineage>
        <taxon>Bacteria</taxon>
        <taxon>Bacillati</taxon>
        <taxon>Actinomycetota</taxon>
        <taxon>Actinomycetes</taxon>
        <taxon>Streptosporangiales</taxon>
        <taxon>Nocardiopsidaceae</taxon>
        <taxon>Lipingzhangella</taxon>
    </lineage>
</organism>
<gene>
    <name evidence="3" type="ORF">F4561_001981</name>
</gene>
<feature type="region of interest" description="Disordered" evidence="1">
    <location>
        <begin position="79"/>
        <end position="100"/>
    </location>
</feature>
<evidence type="ECO:0000256" key="2">
    <source>
        <dbReference type="SAM" id="SignalP"/>
    </source>
</evidence>